<dbReference type="Gene3D" id="3.30.565.10">
    <property type="entry name" value="Histidine kinase-like ATPase, C-terminal domain"/>
    <property type="match status" value="1"/>
</dbReference>
<sequence>MKTVLKLITFLILIVYLTYSGLIFLENNLVEKIEPDVEMNFDFDAKQFDPEKIYLLIFYTNKFNIISKEKIQLSLLSTGLKTKYSFFKNGNIASQNYNTYLDGYTDNSYMKIPIEKNDYDINGVCKIQFEVLPSPKNSNSRLFLGERKNLDDFIIIIYVIKTITITMAIMAAIIAVFIGYKKKDIYLAFLGFTLLLSPFYFEIGLKFAIISLSFTGTTFLKKKEKMASFIIFLILIILLNVNIYFLLILLVIKLYDQVKNYNVLGIFSFFFLGVIYAIVYFGRFKTSDAVRIFSKEIGLSVFIIFIFSYAIYYFVVYLKRYDDNVSVDLLRGISHDFKIPLSVIKLNTEILAEGFPTEAKRNSINASTNNAIKDLERMIGSLTIYLSKNNYINKKFNTSVKESIEKTEKSFKNNNKNIDFEVIYDNEDIFLPIDTIWFDRLIYNLVDNAFKYSYDGDSVILEYRKKKNRAIISVIDTGIGMSSEQLSKIFIPFYRVDKSRNISGLGLGLAVIKNIVDKLDGNIKVASKVNEGTKVTVEVKGK</sequence>
<accession>A0A1T5ICL0</accession>
<keyword evidence="8" id="KW-0472">Membrane</keyword>
<feature type="transmembrane region" description="Helical" evidence="8">
    <location>
        <begin position="7"/>
        <end position="25"/>
    </location>
</feature>
<evidence type="ECO:0000313" key="11">
    <source>
        <dbReference type="Proteomes" id="UP000190285"/>
    </source>
</evidence>
<evidence type="ECO:0000256" key="4">
    <source>
        <dbReference type="ARBA" id="ARBA00022553"/>
    </source>
</evidence>
<dbReference type="GO" id="GO:0000155">
    <property type="term" value="F:phosphorelay sensor kinase activity"/>
    <property type="evidence" value="ECO:0007669"/>
    <property type="project" value="InterPro"/>
</dbReference>
<dbReference type="InterPro" id="IPR036890">
    <property type="entry name" value="HATPase_C_sf"/>
</dbReference>
<dbReference type="GO" id="GO:0004721">
    <property type="term" value="F:phosphoprotein phosphatase activity"/>
    <property type="evidence" value="ECO:0007669"/>
    <property type="project" value="TreeGrafter"/>
</dbReference>
<feature type="domain" description="Histidine kinase" evidence="9">
    <location>
        <begin position="332"/>
        <end position="542"/>
    </location>
</feature>
<dbReference type="InterPro" id="IPR005467">
    <property type="entry name" value="His_kinase_dom"/>
</dbReference>
<feature type="transmembrane region" description="Helical" evidence="8">
    <location>
        <begin position="153"/>
        <end position="178"/>
    </location>
</feature>
<evidence type="ECO:0000313" key="10">
    <source>
        <dbReference type="EMBL" id="SKC36810.1"/>
    </source>
</evidence>
<evidence type="ECO:0000256" key="3">
    <source>
        <dbReference type="ARBA" id="ARBA00012438"/>
    </source>
</evidence>
<dbReference type="InterPro" id="IPR003661">
    <property type="entry name" value="HisK_dim/P_dom"/>
</dbReference>
<dbReference type="SUPFAM" id="SSF47384">
    <property type="entry name" value="Homodimeric domain of signal transducing histidine kinase"/>
    <property type="match status" value="1"/>
</dbReference>
<dbReference type="GO" id="GO:0016036">
    <property type="term" value="P:cellular response to phosphate starvation"/>
    <property type="evidence" value="ECO:0007669"/>
    <property type="project" value="TreeGrafter"/>
</dbReference>
<keyword evidence="8" id="KW-0812">Transmembrane</keyword>
<evidence type="ECO:0000259" key="9">
    <source>
        <dbReference type="PROSITE" id="PS50109"/>
    </source>
</evidence>
<keyword evidence="5" id="KW-0808">Transferase</keyword>
<evidence type="ECO:0000256" key="5">
    <source>
        <dbReference type="ARBA" id="ARBA00022679"/>
    </source>
</evidence>
<dbReference type="InterPro" id="IPR050351">
    <property type="entry name" value="BphY/WalK/GraS-like"/>
</dbReference>
<dbReference type="PROSITE" id="PS50109">
    <property type="entry name" value="HIS_KIN"/>
    <property type="match status" value="1"/>
</dbReference>
<keyword evidence="4" id="KW-0597">Phosphoprotein</keyword>
<dbReference type="CDD" id="cd00082">
    <property type="entry name" value="HisKA"/>
    <property type="match status" value="1"/>
</dbReference>
<feature type="transmembrane region" description="Helical" evidence="8">
    <location>
        <begin position="297"/>
        <end position="318"/>
    </location>
</feature>
<evidence type="ECO:0000256" key="1">
    <source>
        <dbReference type="ARBA" id="ARBA00000085"/>
    </source>
</evidence>
<comment type="subcellular location">
    <subcellularLocation>
        <location evidence="2">Membrane</location>
    </subcellularLocation>
</comment>
<comment type="catalytic activity">
    <reaction evidence="1">
        <text>ATP + protein L-histidine = ADP + protein N-phospho-L-histidine.</text>
        <dbReference type="EC" id="2.7.13.3"/>
    </reaction>
</comment>
<dbReference type="AlphaFoldDB" id="A0A1T5ICL0"/>
<dbReference type="FunFam" id="3.30.565.10:FF:000006">
    <property type="entry name" value="Sensor histidine kinase WalK"/>
    <property type="match status" value="1"/>
</dbReference>
<name>A0A1T5ICL0_9FIRM</name>
<dbReference type="Proteomes" id="UP000190285">
    <property type="component" value="Unassembled WGS sequence"/>
</dbReference>
<proteinExistence type="predicted"/>
<dbReference type="Gene3D" id="1.10.287.130">
    <property type="match status" value="1"/>
</dbReference>
<evidence type="ECO:0000256" key="6">
    <source>
        <dbReference type="ARBA" id="ARBA00022777"/>
    </source>
</evidence>
<evidence type="ECO:0000256" key="2">
    <source>
        <dbReference type="ARBA" id="ARBA00004370"/>
    </source>
</evidence>
<dbReference type="STRING" id="36842.SAMN02194393_00203"/>
<evidence type="ECO:0000256" key="7">
    <source>
        <dbReference type="ARBA" id="ARBA00023012"/>
    </source>
</evidence>
<dbReference type="GO" id="GO:0005886">
    <property type="term" value="C:plasma membrane"/>
    <property type="evidence" value="ECO:0007669"/>
    <property type="project" value="TreeGrafter"/>
</dbReference>
<dbReference type="PANTHER" id="PTHR45453:SF1">
    <property type="entry name" value="PHOSPHATE REGULON SENSOR PROTEIN PHOR"/>
    <property type="match status" value="1"/>
</dbReference>
<dbReference type="RefSeq" id="WP_079488682.1">
    <property type="nucleotide sequence ID" value="NZ_FUZT01000001.1"/>
</dbReference>
<protein>
    <recommendedName>
        <fullName evidence="3">histidine kinase</fullName>
        <ecNumber evidence="3">2.7.13.3</ecNumber>
    </recommendedName>
</protein>
<dbReference type="SMART" id="SM00387">
    <property type="entry name" value="HATPase_c"/>
    <property type="match status" value="1"/>
</dbReference>
<dbReference type="OrthoDB" id="9772100at2"/>
<dbReference type="SUPFAM" id="SSF55874">
    <property type="entry name" value="ATPase domain of HSP90 chaperone/DNA topoisomerase II/histidine kinase"/>
    <property type="match status" value="1"/>
</dbReference>
<dbReference type="Pfam" id="PF02518">
    <property type="entry name" value="HATPase_c"/>
    <property type="match status" value="1"/>
</dbReference>
<dbReference type="InterPro" id="IPR036097">
    <property type="entry name" value="HisK_dim/P_sf"/>
</dbReference>
<dbReference type="PANTHER" id="PTHR45453">
    <property type="entry name" value="PHOSPHATE REGULON SENSOR PROTEIN PHOR"/>
    <property type="match status" value="1"/>
</dbReference>
<dbReference type="InterPro" id="IPR004358">
    <property type="entry name" value="Sig_transdc_His_kin-like_C"/>
</dbReference>
<keyword evidence="8" id="KW-1133">Transmembrane helix</keyword>
<organism evidence="10 11">
    <name type="scientific">Maledivibacter halophilus</name>
    <dbReference type="NCBI Taxonomy" id="36842"/>
    <lineage>
        <taxon>Bacteria</taxon>
        <taxon>Bacillati</taxon>
        <taxon>Bacillota</taxon>
        <taxon>Clostridia</taxon>
        <taxon>Peptostreptococcales</taxon>
        <taxon>Caminicellaceae</taxon>
        <taxon>Maledivibacter</taxon>
    </lineage>
</organism>
<dbReference type="EC" id="2.7.13.3" evidence="3"/>
<dbReference type="PRINTS" id="PR00344">
    <property type="entry name" value="BCTRLSENSOR"/>
</dbReference>
<keyword evidence="7" id="KW-0902">Two-component regulatory system</keyword>
<feature type="transmembrane region" description="Helical" evidence="8">
    <location>
        <begin position="185"/>
        <end position="209"/>
    </location>
</feature>
<evidence type="ECO:0000256" key="8">
    <source>
        <dbReference type="SAM" id="Phobius"/>
    </source>
</evidence>
<dbReference type="EMBL" id="FUZT01000001">
    <property type="protein sequence ID" value="SKC36810.1"/>
    <property type="molecule type" value="Genomic_DNA"/>
</dbReference>
<dbReference type="InterPro" id="IPR003594">
    <property type="entry name" value="HATPase_dom"/>
</dbReference>
<keyword evidence="11" id="KW-1185">Reference proteome</keyword>
<feature type="transmembrane region" description="Helical" evidence="8">
    <location>
        <begin position="229"/>
        <end position="251"/>
    </location>
</feature>
<reference evidence="10 11" key="1">
    <citation type="submission" date="2017-02" db="EMBL/GenBank/DDBJ databases">
        <authorList>
            <person name="Peterson S.W."/>
        </authorList>
    </citation>
    <scope>NUCLEOTIDE SEQUENCE [LARGE SCALE GENOMIC DNA]</scope>
    <source>
        <strain evidence="10 11">M1</strain>
    </source>
</reference>
<gene>
    <name evidence="10" type="ORF">SAMN02194393_00203</name>
</gene>
<dbReference type="CDD" id="cd00075">
    <property type="entry name" value="HATPase"/>
    <property type="match status" value="1"/>
</dbReference>
<feature type="transmembrane region" description="Helical" evidence="8">
    <location>
        <begin position="263"/>
        <end position="282"/>
    </location>
</feature>
<keyword evidence="6 10" id="KW-0418">Kinase</keyword>